<dbReference type="CDD" id="cd02440">
    <property type="entry name" value="AdoMet_MTases"/>
    <property type="match status" value="1"/>
</dbReference>
<evidence type="ECO:0000313" key="3">
    <source>
        <dbReference type="EMBL" id="QIB69369.1"/>
    </source>
</evidence>
<accession>A0A858BW08</accession>
<evidence type="ECO:0000256" key="1">
    <source>
        <dbReference type="ARBA" id="ARBA00022603"/>
    </source>
</evidence>
<evidence type="ECO:0000256" key="2">
    <source>
        <dbReference type="ARBA" id="ARBA00022679"/>
    </source>
</evidence>
<dbReference type="PROSITE" id="PS00092">
    <property type="entry name" value="N6_MTASE"/>
    <property type="match status" value="1"/>
</dbReference>
<evidence type="ECO:0000313" key="4">
    <source>
        <dbReference type="Proteomes" id="UP000466848"/>
    </source>
</evidence>
<dbReference type="GO" id="GO:0003676">
    <property type="term" value="F:nucleic acid binding"/>
    <property type="evidence" value="ECO:0007669"/>
    <property type="project" value="InterPro"/>
</dbReference>
<keyword evidence="2 3" id="KW-0808">Transferase</keyword>
<dbReference type="Proteomes" id="UP000466848">
    <property type="component" value="Chromosome"/>
</dbReference>
<protein>
    <submittedName>
        <fullName evidence="3">16S rRNA (Guanine(966)-N(2))-methyltransferase RsmD</fullName>
        <ecNumber evidence="3">2.1.1.171</ecNumber>
    </submittedName>
</protein>
<dbReference type="RefSeq" id="WP_163066566.1">
    <property type="nucleotide sequence ID" value="NZ_CP048649.1"/>
</dbReference>
<dbReference type="InterPro" id="IPR004398">
    <property type="entry name" value="RNA_MeTrfase_RsmD"/>
</dbReference>
<keyword evidence="4" id="KW-1185">Reference proteome</keyword>
<dbReference type="EC" id="2.1.1.171" evidence="3"/>
<dbReference type="SUPFAM" id="SSF53335">
    <property type="entry name" value="S-adenosyl-L-methionine-dependent methyltransferases"/>
    <property type="match status" value="1"/>
</dbReference>
<dbReference type="EMBL" id="CP048649">
    <property type="protein sequence ID" value="QIB69369.1"/>
    <property type="molecule type" value="Genomic_DNA"/>
</dbReference>
<dbReference type="InterPro" id="IPR002052">
    <property type="entry name" value="DNA_methylase_N6_adenine_CS"/>
</dbReference>
<dbReference type="Gene3D" id="3.40.50.150">
    <property type="entry name" value="Vaccinia Virus protein VP39"/>
    <property type="match status" value="1"/>
</dbReference>
<keyword evidence="1 3" id="KW-0489">Methyltransferase</keyword>
<proteinExistence type="predicted"/>
<gene>
    <name evidence="3" type="primary">rsmD</name>
    <name evidence="3" type="ORF">Ami103574_08535</name>
</gene>
<dbReference type="PANTHER" id="PTHR43542:SF1">
    <property type="entry name" value="METHYLTRANSFERASE"/>
    <property type="match status" value="1"/>
</dbReference>
<dbReference type="InterPro" id="IPR029063">
    <property type="entry name" value="SAM-dependent_MTases_sf"/>
</dbReference>
<dbReference type="AlphaFoldDB" id="A0A858BW08"/>
<dbReference type="PANTHER" id="PTHR43542">
    <property type="entry name" value="METHYLTRANSFERASE"/>
    <property type="match status" value="1"/>
</dbReference>
<reference evidence="3 4" key="1">
    <citation type="submission" date="2020-02" db="EMBL/GenBank/DDBJ databases">
        <authorList>
            <person name="Kim Y.B."/>
            <person name="Roh S.W."/>
        </authorList>
    </citation>
    <scope>NUCLEOTIDE SEQUENCE [LARGE SCALE GENOMIC DNA]</scope>
    <source>
        <strain evidence="3 4">DSM 103574</strain>
    </source>
</reference>
<dbReference type="KEGG" id="abut:Ami103574_08535"/>
<sequence length="178" mass="19730">MRIIAGDLKGRRLATPRDNKVRPTSDKVKEAIFNMISGCYEDEVVADIFAGTGNLGLEAISRGASHCYFGDKSKDSLALVRENVNTCRVEDQATIIWGDCHMVLKRIPQKVQVIFLDPPYQDGLMISCIEKIQELGLLAEDGCIVAEHSLEEKLPEAIGAFEKLKEKRYGKIAVSIYG</sequence>
<organism evidence="3 4">
    <name type="scientific">Aminipila butyrica</name>
    <dbReference type="NCBI Taxonomy" id="433296"/>
    <lineage>
        <taxon>Bacteria</taxon>
        <taxon>Bacillati</taxon>
        <taxon>Bacillota</taxon>
        <taxon>Clostridia</taxon>
        <taxon>Peptostreptococcales</taxon>
        <taxon>Anaerovoracaceae</taxon>
        <taxon>Aminipila</taxon>
    </lineage>
</organism>
<dbReference type="PIRSF" id="PIRSF004553">
    <property type="entry name" value="CHP00095"/>
    <property type="match status" value="1"/>
</dbReference>
<dbReference type="NCBIfam" id="TIGR00095">
    <property type="entry name" value="16S rRNA (guanine(966)-N(2))-methyltransferase RsmD"/>
    <property type="match status" value="1"/>
</dbReference>
<dbReference type="GO" id="GO:0052913">
    <property type="term" value="F:16S rRNA (guanine(966)-N(2))-methyltransferase activity"/>
    <property type="evidence" value="ECO:0007669"/>
    <property type="project" value="UniProtKB-EC"/>
</dbReference>
<dbReference type="Pfam" id="PF03602">
    <property type="entry name" value="Cons_hypoth95"/>
    <property type="match status" value="1"/>
</dbReference>
<name>A0A858BW08_9FIRM</name>